<dbReference type="InterPro" id="IPR007033">
    <property type="entry name" value="GORAB"/>
</dbReference>
<sequence>MGIARFFSLISGITHPALEVGYHIKAFKVHLCFLDPSSGVLKFVHIRLRHLLLIQSRRLTKEDKEISKSVLWTFRAKEEEIKKKKKMEVKKKLQAELGWIQKESKRLATWKGFPCVYACVQRLDFTLSSCLLDEAHEASHFIPSMVVQDKLNEHGGYTLELVLAKAIRIAKEQDGEGTKTVGVISKKDQESS</sequence>
<organism evidence="1 2">
    <name type="scientific">Striga asiatica</name>
    <name type="common">Asiatic witchweed</name>
    <name type="synonym">Buchnera asiatica</name>
    <dbReference type="NCBI Taxonomy" id="4170"/>
    <lineage>
        <taxon>Eukaryota</taxon>
        <taxon>Viridiplantae</taxon>
        <taxon>Streptophyta</taxon>
        <taxon>Embryophyta</taxon>
        <taxon>Tracheophyta</taxon>
        <taxon>Spermatophyta</taxon>
        <taxon>Magnoliopsida</taxon>
        <taxon>eudicotyledons</taxon>
        <taxon>Gunneridae</taxon>
        <taxon>Pentapetalae</taxon>
        <taxon>asterids</taxon>
        <taxon>lamiids</taxon>
        <taxon>Lamiales</taxon>
        <taxon>Orobanchaceae</taxon>
        <taxon>Buchnereae</taxon>
        <taxon>Striga</taxon>
    </lineage>
</organism>
<gene>
    <name evidence="1" type="ORF">STAS_06929</name>
</gene>
<dbReference type="EMBL" id="BKCP01004405">
    <property type="protein sequence ID" value="GER30961.1"/>
    <property type="molecule type" value="Genomic_DNA"/>
</dbReference>
<evidence type="ECO:0000313" key="2">
    <source>
        <dbReference type="Proteomes" id="UP000325081"/>
    </source>
</evidence>
<dbReference type="Proteomes" id="UP000325081">
    <property type="component" value="Unassembled WGS sequence"/>
</dbReference>
<dbReference type="Pfam" id="PF04949">
    <property type="entry name" value="Transcrip_act"/>
    <property type="match status" value="1"/>
</dbReference>
<proteinExistence type="predicted"/>
<reference evidence="2" key="1">
    <citation type="journal article" date="2019" name="Curr. Biol.">
        <title>Genome Sequence of Striga asiatica Provides Insight into the Evolution of Plant Parasitism.</title>
        <authorList>
            <person name="Yoshida S."/>
            <person name="Kim S."/>
            <person name="Wafula E.K."/>
            <person name="Tanskanen J."/>
            <person name="Kim Y.M."/>
            <person name="Honaas L."/>
            <person name="Yang Z."/>
            <person name="Spallek T."/>
            <person name="Conn C.E."/>
            <person name="Ichihashi Y."/>
            <person name="Cheong K."/>
            <person name="Cui S."/>
            <person name="Der J.P."/>
            <person name="Gundlach H."/>
            <person name="Jiao Y."/>
            <person name="Hori C."/>
            <person name="Ishida J.K."/>
            <person name="Kasahara H."/>
            <person name="Kiba T."/>
            <person name="Kim M.S."/>
            <person name="Koo N."/>
            <person name="Laohavisit A."/>
            <person name="Lee Y.H."/>
            <person name="Lumba S."/>
            <person name="McCourt P."/>
            <person name="Mortimer J.C."/>
            <person name="Mutuku J.M."/>
            <person name="Nomura T."/>
            <person name="Sasaki-Sekimoto Y."/>
            <person name="Seto Y."/>
            <person name="Wang Y."/>
            <person name="Wakatake T."/>
            <person name="Sakakibara H."/>
            <person name="Demura T."/>
            <person name="Yamaguchi S."/>
            <person name="Yoneyama K."/>
            <person name="Manabe R.I."/>
            <person name="Nelson D.C."/>
            <person name="Schulman A.H."/>
            <person name="Timko M.P."/>
            <person name="dePamphilis C.W."/>
            <person name="Choi D."/>
            <person name="Shirasu K."/>
        </authorList>
    </citation>
    <scope>NUCLEOTIDE SEQUENCE [LARGE SCALE GENOMIC DNA]</scope>
    <source>
        <strain evidence="2">cv. UVA1</strain>
    </source>
</reference>
<accession>A0A5A7PDV6</accession>
<evidence type="ECO:0000313" key="1">
    <source>
        <dbReference type="EMBL" id="GER30961.1"/>
    </source>
</evidence>
<keyword evidence="2" id="KW-1185">Reference proteome</keyword>
<name>A0A5A7PDV6_STRAF</name>
<protein>
    <submittedName>
        <fullName evidence="1">Uncharacterized protein</fullName>
    </submittedName>
</protein>
<comment type="caution">
    <text evidence="1">The sequence shown here is derived from an EMBL/GenBank/DDBJ whole genome shotgun (WGS) entry which is preliminary data.</text>
</comment>
<dbReference type="AlphaFoldDB" id="A0A5A7PDV6"/>